<dbReference type="InterPro" id="IPR002052">
    <property type="entry name" value="DNA_methylase_N6_adenine_CS"/>
</dbReference>
<accession>A0A1F4S793</accession>
<dbReference type="GO" id="GO:0003676">
    <property type="term" value="F:nucleic acid binding"/>
    <property type="evidence" value="ECO:0007669"/>
    <property type="project" value="InterPro"/>
</dbReference>
<dbReference type="NCBIfam" id="TIGR00537">
    <property type="entry name" value="hemK_rel_arch"/>
    <property type="match status" value="1"/>
</dbReference>
<evidence type="ECO:0000256" key="5">
    <source>
        <dbReference type="HAMAP-Rule" id="MF_02126"/>
    </source>
</evidence>
<feature type="domain" description="Release factor glutamine methyltransferase N-terminal" evidence="7">
    <location>
        <begin position="4"/>
        <end position="53"/>
    </location>
</feature>
<dbReference type="GO" id="GO:0102559">
    <property type="term" value="F:peptide chain release factor N(5)-glutamine methyltransferase activity"/>
    <property type="evidence" value="ECO:0007669"/>
    <property type="project" value="UniProtKB-EC"/>
</dbReference>
<feature type="binding site" evidence="5">
    <location>
        <begin position="168"/>
        <end position="171"/>
    </location>
    <ligand>
        <name>substrate</name>
    </ligand>
</feature>
<dbReference type="NCBIfam" id="TIGR00536">
    <property type="entry name" value="hemK_fam"/>
    <property type="match status" value="1"/>
</dbReference>
<evidence type="ECO:0000259" key="7">
    <source>
        <dbReference type="Pfam" id="PF17827"/>
    </source>
</evidence>
<name>A0A1F4S793_UNCSA</name>
<keyword evidence="3 5" id="KW-0949">S-adenosyl-L-methionine</keyword>
<dbReference type="InterPro" id="IPR050320">
    <property type="entry name" value="N5-glutamine_MTase"/>
</dbReference>
<dbReference type="CDD" id="cd02440">
    <property type="entry name" value="AdoMet_MTases"/>
    <property type="match status" value="1"/>
</dbReference>
<dbReference type="NCBIfam" id="TIGR03534">
    <property type="entry name" value="RF_mod_PrmC"/>
    <property type="match status" value="1"/>
</dbReference>
<comment type="function">
    <text evidence="5">Methylates the class 1 translation termination release factors RF1/PrfA and RF2/PrfB on the glutamine residue of the universally conserved GGQ motif.</text>
</comment>
<feature type="binding site" evidence="5">
    <location>
        <position position="168"/>
    </location>
    <ligand>
        <name>S-adenosyl-L-methionine</name>
        <dbReference type="ChEBI" id="CHEBI:59789"/>
    </ligand>
</feature>
<keyword evidence="1 5" id="KW-0489">Methyltransferase</keyword>
<dbReference type="Pfam" id="PF05175">
    <property type="entry name" value="MTS"/>
    <property type="match status" value="1"/>
</dbReference>
<dbReference type="InterPro" id="IPR040758">
    <property type="entry name" value="PrmC_N"/>
</dbReference>
<dbReference type="Gene3D" id="3.40.50.150">
    <property type="entry name" value="Vaccinia Virus protein VP39"/>
    <property type="match status" value="1"/>
</dbReference>
<dbReference type="SUPFAM" id="SSF53335">
    <property type="entry name" value="S-adenosyl-L-methionine-dependent methyltransferases"/>
    <property type="match status" value="1"/>
</dbReference>
<reference evidence="8 9" key="1">
    <citation type="journal article" date="2016" name="Nat. Commun.">
        <title>Thousands of microbial genomes shed light on interconnected biogeochemical processes in an aquifer system.</title>
        <authorList>
            <person name="Anantharaman K."/>
            <person name="Brown C.T."/>
            <person name="Hug L.A."/>
            <person name="Sharon I."/>
            <person name="Castelle C.J."/>
            <person name="Probst A.J."/>
            <person name="Thomas B.C."/>
            <person name="Singh A."/>
            <person name="Wilkins M.J."/>
            <person name="Karaoz U."/>
            <person name="Brodie E.L."/>
            <person name="Williams K.H."/>
            <person name="Hubbard S.S."/>
            <person name="Banfield J.F."/>
        </authorList>
    </citation>
    <scope>NUCLEOTIDE SEQUENCE [LARGE SCALE GENOMIC DNA]</scope>
</reference>
<evidence type="ECO:0000256" key="3">
    <source>
        <dbReference type="ARBA" id="ARBA00022691"/>
    </source>
</evidence>
<evidence type="ECO:0000256" key="4">
    <source>
        <dbReference type="ARBA" id="ARBA00048391"/>
    </source>
</evidence>
<evidence type="ECO:0000256" key="1">
    <source>
        <dbReference type="ARBA" id="ARBA00022603"/>
    </source>
</evidence>
<protein>
    <recommendedName>
        <fullName evidence="5">Release factor glutamine methyltransferase</fullName>
        <shortName evidence="5">RF MTase</shortName>
        <ecNumber evidence="5">2.1.1.297</ecNumber>
    </recommendedName>
    <alternativeName>
        <fullName evidence="5">N5-glutamine methyltransferase PrmC</fullName>
    </alternativeName>
    <alternativeName>
        <fullName evidence="5">Protein-(glutamine-N5) MTase PrmC</fullName>
    </alternativeName>
    <alternativeName>
        <fullName evidence="5">Protein-glutamine N-methyltransferase PrmC</fullName>
    </alternativeName>
</protein>
<dbReference type="EMBL" id="MEUA01000010">
    <property type="protein sequence ID" value="OGC16306.1"/>
    <property type="molecule type" value="Genomic_DNA"/>
</dbReference>
<proteinExistence type="inferred from homology"/>
<comment type="catalytic activity">
    <reaction evidence="4 5">
        <text>L-glutaminyl-[peptide chain release factor] + S-adenosyl-L-methionine = N(5)-methyl-L-glutaminyl-[peptide chain release factor] + S-adenosyl-L-homocysteine + H(+)</text>
        <dbReference type="Rhea" id="RHEA:42896"/>
        <dbReference type="Rhea" id="RHEA-COMP:10271"/>
        <dbReference type="Rhea" id="RHEA-COMP:10272"/>
        <dbReference type="ChEBI" id="CHEBI:15378"/>
        <dbReference type="ChEBI" id="CHEBI:30011"/>
        <dbReference type="ChEBI" id="CHEBI:57856"/>
        <dbReference type="ChEBI" id="CHEBI:59789"/>
        <dbReference type="ChEBI" id="CHEBI:61891"/>
        <dbReference type="EC" id="2.1.1.297"/>
    </reaction>
</comment>
<comment type="similarity">
    <text evidence="5">Belongs to the protein N5-glutamine methyltransferase family. PrmC subfamily.</text>
</comment>
<feature type="binding site" evidence="5">
    <location>
        <begin position="102"/>
        <end position="106"/>
    </location>
    <ligand>
        <name>S-adenosyl-L-methionine</name>
        <dbReference type="ChEBI" id="CHEBI:59789"/>
    </ligand>
</feature>
<keyword evidence="2 5" id="KW-0808">Transferase</keyword>
<organism evidence="8 9">
    <name type="scientific">candidate division WOR-1 bacterium RIFOXYB2_FULL_36_35</name>
    <dbReference type="NCBI Taxonomy" id="1802578"/>
    <lineage>
        <taxon>Bacteria</taxon>
        <taxon>Bacillati</taxon>
        <taxon>Saganbacteria</taxon>
    </lineage>
</organism>
<evidence type="ECO:0000313" key="9">
    <source>
        <dbReference type="Proteomes" id="UP000177905"/>
    </source>
</evidence>
<dbReference type="InterPro" id="IPR007848">
    <property type="entry name" value="Small_mtfrase_dom"/>
</dbReference>
<evidence type="ECO:0000259" key="6">
    <source>
        <dbReference type="Pfam" id="PF05175"/>
    </source>
</evidence>
<evidence type="ECO:0000256" key="2">
    <source>
        <dbReference type="ARBA" id="ARBA00022679"/>
    </source>
</evidence>
<dbReference type="PANTHER" id="PTHR18895">
    <property type="entry name" value="HEMK METHYLTRANSFERASE"/>
    <property type="match status" value="1"/>
</dbReference>
<comment type="caution">
    <text evidence="5">Lacks conserved residue(s) required for the propagation of feature annotation.</text>
</comment>
<comment type="caution">
    <text evidence="8">The sequence shown here is derived from an EMBL/GenBank/DDBJ whole genome shotgun (WGS) entry which is preliminary data.</text>
</comment>
<dbReference type="Proteomes" id="UP000177905">
    <property type="component" value="Unassembled WGS sequence"/>
</dbReference>
<feature type="binding site" evidence="5">
    <location>
        <position position="125"/>
    </location>
    <ligand>
        <name>S-adenosyl-L-methionine</name>
        <dbReference type="ChEBI" id="CHEBI:59789"/>
    </ligand>
</feature>
<feature type="domain" description="Methyltransferase small" evidence="6">
    <location>
        <begin position="95"/>
        <end position="172"/>
    </location>
</feature>
<dbReference type="Gene3D" id="1.10.8.10">
    <property type="entry name" value="DNA helicase RuvA subunit, C-terminal domain"/>
    <property type="match status" value="1"/>
</dbReference>
<dbReference type="InterPro" id="IPR004556">
    <property type="entry name" value="HemK-like"/>
</dbReference>
<dbReference type="Pfam" id="PF17827">
    <property type="entry name" value="PrmC_N"/>
    <property type="match status" value="1"/>
</dbReference>
<evidence type="ECO:0000313" key="8">
    <source>
        <dbReference type="EMBL" id="OGC16306.1"/>
    </source>
</evidence>
<gene>
    <name evidence="5" type="primary">prmC</name>
    <name evidence="8" type="ORF">A2290_04330</name>
</gene>
<dbReference type="GO" id="GO:0032259">
    <property type="term" value="P:methylation"/>
    <property type="evidence" value="ECO:0007669"/>
    <property type="project" value="UniProtKB-KW"/>
</dbReference>
<dbReference type="EC" id="2.1.1.297" evidence="5"/>
<dbReference type="PROSITE" id="PS00092">
    <property type="entry name" value="N6_MTASE"/>
    <property type="match status" value="1"/>
</dbReference>
<dbReference type="AlphaFoldDB" id="A0A1F4S793"/>
<sequence length="261" mass="29553">MDKLEEKILICEALGIDKIKLAAHPELENSNNPKLAEFKKRCSENEPLAYIVGHQPFMDLDFLVDRSVLIPRPETEEMVNYILKSQISDTTSQYGIKILDIGTGSGCIAITLAKYLPQAKVWATDTSNEALNIAKKNAKKHEVVDKIKFIEGDLFADIKEKFDIIISNPPYIPTSDIKTLDANVKDFEPRDALDGGKDGLDIIRKIIENAYSYLKKDGIIMLELEFRQSEKVKNLLKNKGYKNIEIIKDSAEINRMAKAYF</sequence>
<dbReference type="HAMAP" id="MF_02126">
    <property type="entry name" value="RF_methyltr_PrmC"/>
    <property type="match status" value="1"/>
</dbReference>
<dbReference type="InterPro" id="IPR004557">
    <property type="entry name" value="PrmC-related"/>
</dbReference>
<dbReference type="InterPro" id="IPR019874">
    <property type="entry name" value="RF_methyltr_PrmC"/>
</dbReference>
<dbReference type="PANTHER" id="PTHR18895:SF74">
    <property type="entry name" value="MTRF1L RELEASE FACTOR GLUTAMINE METHYLTRANSFERASE"/>
    <property type="match status" value="1"/>
</dbReference>
<dbReference type="InterPro" id="IPR029063">
    <property type="entry name" value="SAM-dependent_MTases_sf"/>
</dbReference>